<evidence type="ECO:0000256" key="1">
    <source>
        <dbReference type="ARBA" id="ARBA00004123"/>
    </source>
</evidence>
<dbReference type="PROSITE" id="PS51369">
    <property type="entry name" value="TCP"/>
    <property type="match status" value="1"/>
</dbReference>
<keyword evidence="9" id="KW-1185">Reference proteome</keyword>
<organism evidence="8 9">
    <name type="scientific">Protea cynaroides</name>
    <dbReference type="NCBI Taxonomy" id="273540"/>
    <lineage>
        <taxon>Eukaryota</taxon>
        <taxon>Viridiplantae</taxon>
        <taxon>Streptophyta</taxon>
        <taxon>Embryophyta</taxon>
        <taxon>Tracheophyta</taxon>
        <taxon>Spermatophyta</taxon>
        <taxon>Magnoliopsida</taxon>
        <taxon>Proteales</taxon>
        <taxon>Proteaceae</taxon>
        <taxon>Protea</taxon>
    </lineage>
</organism>
<comment type="subcellular location">
    <subcellularLocation>
        <location evidence="1">Nucleus</location>
    </subcellularLocation>
</comment>
<feature type="region of interest" description="Disordered" evidence="6">
    <location>
        <begin position="339"/>
        <end position="372"/>
    </location>
</feature>
<feature type="region of interest" description="Disordered" evidence="6">
    <location>
        <begin position="120"/>
        <end position="139"/>
    </location>
</feature>
<dbReference type="PANTHER" id="PTHR31072:SF1">
    <property type="entry name" value="TRANSCRIPTION FACTOR TCP9"/>
    <property type="match status" value="1"/>
</dbReference>
<evidence type="ECO:0000313" key="8">
    <source>
        <dbReference type="EMBL" id="KAJ4952424.1"/>
    </source>
</evidence>
<dbReference type="PANTHER" id="PTHR31072">
    <property type="entry name" value="TRANSCRIPTION FACTOR TCP4-RELATED"/>
    <property type="match status" value="1"/>
</dbReference>
<dbReference type="Proteomes" id="UP001141806">
    <property type="component" value="Unassembled WGS sequence"/>
</dbReference>
<gene>
    <name evidence="8" type="ORF">NE237_029256</name>
</gene>
<accession>A0A9Q0GRV5</accession>
<name>A0A9Q0GRV5_9MAGN</name>
<protein>
    <recommendedName>
        <fullName evidence="7">TCP domain-containing protein</fullName>
    </recommendedName>
</protein>
<feature type="compositionally biased region" description="Low complexity" evidence="6">
    <location>
        <begin position="339"/>
        <end position="350"/>
    </location>
</feature>
<evidence type="ECO:0000256" key="4">
    <source>
        <dbReference type="ARBA" id="ARBA00023163"/>
    </source>
</evidence>
<keyword evidence="3" id="KW-0238">DNA-binding</keyword>
<dbReference type="AlphaFoldDB" id="A0A9Q0GRV5"/>
<feature type="compositionally biased region" description="Basic and acidic residues" evidence="6">
    <location>
        <begin position="128"/>
        <end position="139"/>
    </location>
</feature>
<sequence>MASIQKHEVEEEDERATADLRMNGGGGEKAIDDYNGEEDEDGGGVPPSDPQEGVEPPPAPAPEPVESLTQQQLPSAAPLVSMKEEPTDAEPELEERPPHSSMGVLPVAMQMQMPMQIRRSVNPGRRASTKDRHTKVEGRGRRIRMPATCAARIFQLTRELGHKSDGETIRWLLEHAEPAIIAATGTGTVPAIAMSVGGTLKIPTSSSNPDGETTKKKRKRTATSEYYDINDGVSISSGLAPIGATAVTAAPQALVPMWAVSSGGRVIPSNAVAAGTFWMIPPSATIAGPSNQPQLWTFPPASPLINISARPISSFISAMQPGINLTSNNPVEVQTTTVSSNATSVTVTSTGPKAAKSSTMAPSSSSTTSTTHMLRDFSLEIYDKQELQFMSRPATQQTPSSKE</sequence>
<proteinExistence type="predicted"/>
<dbReference type="EMBL" id="JAMYWD010000012">
    <property type="protein sequence ID" value="KAJ4952424.1"/>
    <property type="molecule type" value="Genomic_DNA"/>
</dbReference>
<keyword evidence="2" id="KW-0805">Transcription regulation</keyword>
<dbReference type="InterPro" id="IPR017887">
    <property type="entry name" value="TF_TCP_subgr"/>
</dbReference>
<evidence type="ECO:0000256" key="6">
    <source>
        <dbReference type="SAM" id="MobiDB-lite"/>
    </source>
</evidence>
<evidence type="ECO:0000313" key="9">
    <source>
        <dbReference type="Proteomes" id="UP001141806"/>
    </source>
</evidence>
<dbReference type="OrthoDB" id="1928965at2759"/>
<dbReference type="GO" id="GO:0003700">
    <property type="term" value="F:DNA-binding transcription factor activity"/>
    <property type="evidence" value="ECO:0007669"/>
    <property type="project" value="InterPro"/>
</dbReference>
<comment type="caution">
    <text evidence="8">The sequence shown here is derived from an EMBL/GenBank/DDBJ whole genome shotgun (WGS) entry which is preliminary data.</text>
</comment>
<keyword evidence="5" id="KW-0539">Nucleus</keyword>
<keyword evidence="4" id="KW-0804">Transcription</keyword>
<dbReference type="Pfam" id="PF03634">
    <property type="entry name" value="TCP"/>
    <property type="match status" value="1"/>
</dbReference>
<evidence type="ECO:0000256" key="5">
    <source>
        <dbReference type="ARBA" id="ARBA00023242"/>
    </source>
</evidence>
<evidence type="ECO:0000256" key="2">
    <source>
        <dbReference type="ARBA" id="ARBA00023015"/>
    </source>
</evidence>
<feature type="domain" description="TCP" evidence="7">
    <location>
        <begin position="129"/>
        <end position="183"/>
    </location>
</feature>
<feature type="compositionally biased region" description="Low complexity" evidence="6">
    <location>
        <begin position="357"/>
        <end position="371"/>
    </location>
</feature>
<evidence type="ECO:0000256" key="3">
    <source>
        <dbReference type="ARBA" id="ARBA00023125"/>
    </source>
</evidence>
<dbReference type="GO" id="GO:0005634">
    <property type="term" value="C:nucleus"/>
    <property type="evidence" value="ECO:0007669"/>
    <property type="project" value="UniProtKB-SubCell"/>
</dbReference>
<dbReference type="InterPro" id="IPR005333">
    <property type="entry name" value="Transcription_factor_TCP"/>
</dbReference>
<evidence type="ECO:0000259" key="7">
    <source>
        <dbReference type="PROSITE" id="PS51369"/>
    </source>
</evidence>
<feature type="region of interest" description="Disordered" evidence="6">
    <location>
        <begin position="1"/>
        <end position="101"/>
    </location>
</feature>
<reference evidence="8" key="1">
    <citation type="journal article" date="2023" name="Plant J.">
        <title>The genome of the king protea, Protea cynaroides.</title>
        <authorList>
            <person name="Chang J."/>
            <person name="Duong T.A."/>
            <person name="Schoeman C."/>
            <person name="Ma X."/>
            <person name="Roodt D."/>
            <person name="Barker N."/>
            <person name="Li Z."/>
            <person name="Van de Peer Y."/>
            <person name="Mizrachi E."/>
        </authorList>
    </citation>
    <scope>NUCLEOTIDE SEQUENCE</scope>
    <source>
        <tissue evidence="8">Young leaves</tissue>
    </source>
</reference>
<dbReference type="GO" id="GO:0043565">
    <property type="term" value="F:sequence-specific DNA binding"/>
    <property type="evidence" value="ECO:0007669"/>
    <property type="project" value="TreeGrafter"/>
</dbReference>